<gene>
    <name evidence="2" type="ORF">ILEXP_LOCUS3348</name>
</gene>
<sequence length="108" mass="12117">MKKRKKKVGDRALLSVCVSQTVPSEQVVVAQSHNDLTEEFVTMDLFITRFSTLSMPCGSQSTILLKEHESTKVVEQGNKILNESNEHAPTVRGLEEVPPRRRNMVTHG</sequence>
<feature type="region of interest" description="Disordered" evidence="1">
    <location>
        <begin position="80"/>
        <end position="108"/>
    </location>
</feature>
<accession>A0ABC8QV65</accession>
<comment type="caution">
    <text evidence="2">The sequence shown here is derived from an EMBL/GenBank/DDBJ whole genome shotgun (WGS) entry which is preliminary data.</text>
</comment>
<proteinExistence type="predicted"/>
<evidence type="ECO:0000313" key="3">
    <source>
        <dbReference type="Proteomes" id="UP001642360"/>
    </source>
</evidence>
<organism evidence="2 3">
    <name type="scientific">Ilex paraguariensis</name>
    <name type="common">yerba mate</name>
    <dbReference type="NCBI Taxonomy" id="185542"/>
    <lineage>
        <taxon>Eukaryota</taxon>
        <taxon>Viridiplantae</taxon>
        <taxon>Streptophyta</taxon>
        <taxon>Embryophyta</taxon>
        <taxon>Tracheophyta</taxon>
        <taxon>Spermatophyta</taxon>
        <taxon>Magnoliopsida</taxon>
        <taxon>eudicotyledons</taxon>
        <taxon>Gunneridae</taxon>
        <taxon>Pentapetalae</taxon>
        <taxon>asterids</taxon>
        <taxon>campanulids</taxon>
        <taxon>Aquifoliales</taxon>
        <taxon>Aquifoliaceae</taxon>
        <taxon>Ilex</taxon>
    </lineage>
</organism>
<evidence type="ECO:0000313" key="2">
    <source>
        <dbReference type="EMBL" id="CAK9136375.1"/>
    </source>
</evidence>
<name>A0ABC8QV65_9AQUA</name>
<evidence type="ECO:0000256" key="1">
    <source>
        <dbReference type="SAM" id="MobiDB-lite"/>
    </source>
</evidence>
<dbReference type="EMBL" id="CAUOFW020000748">
    <property type="protein sequence ID" value="CAK9136375.1"/>
    <property type="molecule type" value="Genomic_DNA"/>
</dbReference>
<protein>
    <submittedName>
        <fullName evidence="2">Uncharacterized protein</fullName>
    </submittedName>
</protein>
<dbReference type="Proteomes" id="UP001642360">
    <property type="component" value="Unassembled WGS sequence"/>
</dbReference>
<reference evidence="2 3" key="1">
    <citation type="submission" date="2024-02" db="EMBL/GenBank/DDBJ databases">
        <authorList>
            <person name="Vignale AGUSTIN F."/>
            <person name="Sosa J E."/>
            <person name="Modenutti C."/>
        </authorList>
    </citation>
    <scope>NUCLEOTIDE SEQUENCE [LARGE SCALE GENOMIC DNA]</scope>
</reference>
<keyword evidence="3" id="KW-1185">Reference proteome</keyword>
<dbReference type="AlphaFoldDB" id="A0ABC8QV65"/>